<dbReference type="Proteomes" id="UP000001876">
    <property type="component" value="Unassembled WGS sequence"/>
</dbReference>
<reference evidence="1 2" key="1">
    <citation type="journal article" date="2009" name="Science">
        <title>Green evolution and dynamic adaptations revealed by genomes of the marine picoeukaryotes Micromonas.</title>
        <authorList>
            <person name="Worden A.Z."/>
            <person name="Lee J.H."/>
            <person name="Mock T."/>
            <person name="Rouze P."/>
            <person name="Simmons M.P."/>
            <person name="Aerts A.L."/>
            <person name="Allen A.E."/>
            <person name="Cuvelier M.L."/>
            <person name="Derelle E."/>
            <person name="Everett M.V."/>
            <person name="Foulon E."/>
            <person name="Grimwood J."/>
            <person name="Gundlach H."/>
            <person name="Henrissat B."/>
            <person name="Napoli C."/>
            <person name="McDonald S.M."/>
            <person name="Parker M.S."/>
            <person name="Rombauts S."/>
            <person name="Salamov A."/>
            <person name="Von Dassow P."/>
            <person name="Badger J.H."/>
            <person name="Coutinho P.M."/>
            <person name="Demir E."/>
            <person name="Dubchak I."/>
            <person name="Gentemann C."/>
            <person name="Eikrem W."/>
            <person name="Gready J.E."/>
            <person name="John U."/>
            <person name="Lanier W."/>
            <person name="Lindquist E.A."/>
            <person name="Lucas S."/>
            <person name="Mayer K.F."/>
            <person name="Moreau H."/>
            <person name="Not F."/>
            <person name="Otillar R."/>
            <person name="Panaud O."/>
            <person name="Pangilinan J."/>
            <person name="Paulsen I."/>
            <person name="Piegu B."/>
            <person name="Poliakov A."/>
            <person name="Robbens S."/>
            <person name="Schmutz J."/>
            <person name="Toulza E."/>
            <person name="Wyss T."/>
            <person name="Zelensky A."/>
            <person name="Zhou K."/>
            <person name="Armbrust E.V."/>
            <person name="Bhattacharya D."/>
            <person name="Goodenough U.W."/>
            <person name="Van de Peer Y."/>
            <person name="Grigoriev I.V."/>
        </authorList>
    </citation>
    <scope>NUCLEOTIDE SEQUENCE [LARGE SCALE GENOMIC DNA]</scope>
    <source>
        <strain evidence="1 2">CCMP1545</strain>
    </source>
</reference>
<sequence length="91" mass="10066">MVTRLKHLLIFPSPRTVYLFMNLKLPTRPNARHSLVTTLIIKQIPGLEHATISGDWSIKDNANGTIVAPHHVCAYVNACTDVDGNGPEFNC</sequence>
<accession>C1NAF9</accession>
<proteinExistence type="predicted"/>
<dbReference type="GeneID" id="9690341"/>
<dbReference type="EMBL" id="GG663753">
    <property type="protein sequence ID" value="EEH50881.1"/>
    <property type="molecule type" value="Genomic_DNA"/>
</dbReference>
<dbReference type="AlphaFoldDB" id="C1NAF9"/>
<evidence type="ECO:0000313" key="1">
    <source>
        <dbReference type="EMBL" id="EEH50881.1"/>
    </source>
</evidence>
<dbReference type="RefSeq" id="XP_003064901.1">
    <property type="nucleotide sequence ID" value="XM_003064855.1"/>
</dbReference>
<evidence type="ECO:0000313" key="2">
    <source>
        <dbReference type="Proteomes" id="UP000001876"/>
    </source>
</evidence>
<protein>
    <submittedName>
        <fullName evidence="1">Predicted protein</fullName>
    </submittedName>
</protein>
<keyword evidence="2" id="KW-1185">Reference proteome</keyword>
<organism evidence="2">
    <name type="scientific">Micromonas pusilla (strain CCMP1545)</name>
    <name type="common">Picoplanktonic green alga</name>
    <dbReference type="NCBI Taxonomy" id="564608"/>
    <lineage>
        <taxon>Eukaryota</taxon>
        <taxon>Viridiplantae</taxon>
        <taxon>Chlorophyta</taxon>
        <taxon>Mamiellophyceae</taxon>
        <taxon>Mamiellales</taxon>
        <taxon>Mamiellaceae</taxon>
        <taxon>Micromonas</taxon>
    </lineage>
</organism>
<dbReference type="KEGG" id="mpp:MICPUCDRAFT_54886"/>
<gene>
    <name evidence="1" type="ORF">MICPUCDRAFT_54886</name>
</gene>
<name>C1NAF9_MICPC</name>